<keyword evidence="3" id="KW-0597">Phosphoprotein</keyword>
<dbReference type="PANTHER" id="PTHR24421:SF10">
    <property type="entry name" value="NITRATE_NITRITE SENSOR PROTEIN NARQ"/>
    <property type="match status" value="1"/>
</dbReference>
<feature type="region of interest" description="Disordered" evidence="9">
    <location>
        <begin position="1"/>
        <end position="25"/>
    </location>
</feature>
<reference evidence="11 12" key="1">
    <citation type="submission" date="2018-05" db="EMBL/GenBank/DDBJ databases">
        <title>Rhodoferax soyangensis sp.nov., isolated from an oligotrophic freshwater lake.</title>
        <authorList>
            <person name="Park M."/>
        </authorList>
    </citation>
    <scope>NUCLEOTIDE SEQUENCE [LARGE SCALE GENOMIC DNA]</scope>
    <source>
        <strain evidence="11 12">IMCC26218</strain>
    </source>
</reference>
<dbReference type="Gene3D" id="3.30.565.10">
    <property type="entry name" value="Histidine kinase-like ATPase, C-terminal domain"/>
    <property type="match status" value="1"/>
</dbReference>
<evidence type="ECO:0000256" key="8">
    <source>
        <dbReference type="ARBA" id="ARBA00023012"/>
    </source>
</evidence>
<evidence type="ECO:0000259" key="10">
    <source>
        <dbReference type="PROSITE" id="PS50109"/>
    </source>
</evidence>
<dbReference type="PROSITE" id="PS50109">
    <property type="entry name" value="HIS_KIN"/>
    <property type="match status" value="1"/>
</dbReference>
<dbReference type="GO" id="GO:0000155">
    <property type="term" value="F:phosphorelay sensor kinase activity"/>
    <property type="evidence" value="ECO:0007669"/>
    <property type="project" value="InterPro"/>
</dbReference>
<keyword evidence="8" id="KW-0902">Two-component regulatory system</keyword>
<evidence type="ECO:0000256" key="1">
    <source>
        <dbReference type="ARBA" id="ARBA00000085"/>
    </source>
</evidence>
<evidence type="ECO:0000313" key="11">
    <source>
        <dbReference type="EMBL" id="RFO96613.1"/>
    </source>
</evidence>
<dbReference type="OrthoDB" id="9782588at2"/>
<evidence type="ECO:0000256" key="7">
    <source>
        <dbReference type="ARBA" id="ARBA00022840"/>
    </source>
</evidence>
<dbReference type="RefSeq" id="WP_117177231.1">
    <property type="nucleotide sequence ID" value="NZ_QFZK01000006.1"/>
</dbReference>
<dbReference type="Gene3D" id="1.20.5.1930">
    <property type="match status" value="1"/>
</dbReference>
<dbReference type="Pfam" id="PF02518">
    <property type="entry name" value="HATPase_c"/>
    <property type="match status" value="1"/>
</dbReference>
<comment type="catalytic activity">
    <reaction evidence="1">
        <text>ATP + protein L-histidine = ADP + protein N-phospho-L-histidine.</text>
        <dbReference type="EC" id="2.7.13.3"/>
    </reaction>
</comment>
<dbReference type="EC" id="2.7.13.3" evidence="2"/>
<dbReference type="SMART" id="SM00387">
    <property type="entry name" value="HATPase_c"/>
    <property type="match status" value="1"/>
</dbReference>
<evidence type="ECO:0000256" key="4">
    <source>
        <dbReference type="ARBA" id="ARBA00022679"/>
    </source>
</evidence>
<dbReference type="InterPro" id="IPR005467">
    <property type="entry name" value="His_kinase_dom"/>
</dbReference>
<keyword evidence="5" id="KW-0547">Nucleotide-binding</keyword>
<comment type="caution">
    <text evidence="11">The sequence shown here is derived from an EMBL/GenBank/DDBJ whole genome shotgun (WGS) entry which is preliminary data.</text>
</comment>
<organism evidence="11 12">
    <name type="scientific">Rhodoferax lacus</name>
    <dbReference type="NCBI Taxonomy" id="2184758"/>
    <lineage>
        <taxon>Bacteria</taxon>
        <taxon>Pseudomonadati</taxon>
        <taxon>Pseudomonadota</taxon>
        <taxon>Betaproteobacteria</taxon>
        <taxon>Burkholderiales</taxon>
        <taxon>Comamonadaceae</taxon>
        <taxon>Rhodoferax</taxon>
    </lineage>
</organism>
<keyword evidence="6" id="KW-0418">Kinase</keyword>
<dbReference type="CDD" id="cd16917">
    <property type="entry name" value="HATPase_UhpB-NarQ-NarX-like"/>
    <property type="match status" value="1"/>
</dbReference>
<feature type="domain" description="Histidine kinase" evidence="10">
    <location>
        <begin position="190"/>
        <end position="276"/>
    </location>
</feature>
<keyword evidence="12" id="KW-1185">Reference proteome</keyword>
<evidence type="ECO:0000256" key="6">
    <source>
        <dbReference type="ARBA" id="ARBA00022777"/>
    </source>
</evidence>
<keyword evidence="4" id="KW-0808">Transferase</keyword>
<evidence type="ECO:0000256" key="2">
    <source>
        <dbReference type="ARBA" id="ARBA00012438"/>
    </source>
</evidence>
<accession>A0A3E1RBI3</accession>
<dbReference type="Pfam" id="PF07730">
    <property type="entry name" value="HisKA_3"/>
    <property type="match status" value="1"/>
</dbReference>
<dbReference type="SUPFAM" id="SSF55874">
    <property type="entry name" value="ATPase domain of HSP90 chaperone/DNA topoisomerase II/histidine kinase"/>
    <property type="match status" value="1"/>
</dbReference>
<evidence type="ECO:0000256" key="3">
    <source>
        <dbReference type="ARBA" id="ARBA00022553"/>
    </source>
</evidence>
<sequence length="281" mass="30250">MSKNDHDSALLKTESAPITATTPNRIPDGFAQQAGQAFSRHMRRVHEDAAGTKADLALWDGLQGRLQAQVMQLQDSMEEERRALSRDVHDELGAALTGIRMRLEALAGRLAQGGLVQASELLAVAQTARNTQLAARDICTRLRPQMLDDLGLVEACRWTLKDWSAQVGIAASGRFARLPCEPDGKLAIDMFRVLQELLTNVARHARASRVTVSLSGGAGGLRLRLKDDGHGFAPEQATGGFGLMGIRERVRQHGGQLRIDSGATGTTVTVHMGFVGFVGAV</sequence>
<proteinExistence type="predicted"/>
<dbReference type="GO" id="GO:0005524">
    <property type="term" value="F:ATP binding"/>
    <property type="evidence" value="ECO:0007669"/>
    <property type="project" value="UniProtKB-KW"/>
</dbReference>
<dbReference type="Proteomes" id="UP000260665">
    <property type="component" value="Unassembled WGS sequence"/>
</dbReference>
<evidence type="ECO:0000256" key="9">
    <source>
        <dbReference type="SAM" id="MobiDB-lite"/>
    </source>
</evidence>
<evidence type="ECO:0000256" key="5">
    <source>
        <dbReference type="ARBA" id="ARBA00022741"/>
    </source>
</evidence>
<dbReference type="AlphaFoldDB" id="A0A3E1RBI3"/>
<dbReference type="PANTHER" id="PTHR24421">
    <property type="entry name" value="NITRATE/NITRITE SENSOR PROTEIN NARX-RELATED"/>
    <property type="match status" value="1"/>
</dbReference>
<dbReference type="InterPro" id="IPR003594">
    <property type="entry name" value="HATPase_dom"/>
</dbReference>
<gene>
    <name evidence="11" type="ORF">DIC66_11330</name>
</gene>
<dbReference type="InterPro" id="IPR050482">
    <property type="entry name" value="Sensor_HK_TwoCompSys"/>
</dbReference>
<keyword evidence="7" id="KW-0067">ATP-binding</keyword>
<name>A0A3E1RBI3_9BURK</name>
<protein>
    <recommendedName>
        <fullName evidence="2">histidine kinase</fullName>
        <ecNumber evidence="2">2.7.13.3</ecNumber>
    </recommendedName>
</protein>
<dbReference type="InterPro" id="IPR011712">
    <property type="entry name" value="Sig_transdc_His_kin_sub3_dim/P"/>
</dbReference>
<evidence type="ECO:0000313" key="12">
    <source>
        <dbReference type="Proteomes" id="UP000260665"/>
    </source>
</evidence>
<dbReference type="GO" id="GO:0046983">
    <property type="term" value="F:protein dimerization activity"/>
    <property type="evidence" value="ECO:0007669"/>
    <property type="project" value="InterPro"/>
</dbReference>
<dbReference type="EMBL" id="QFZK01000006">
    <property type="protein sequence ID" value="RFO96613.1"/>
    <property type="molecule type" value="Genomic_DNA"/>
</dbReference>
<dbReference type="GO" id="GO:0016020">
    <property type="term" value="C:membrane"/>
    <property type="evidence" value="ECO:0007669"/>
    <property type="project" value="InterPro"/>
</dbReference>
<dbReference type="InterPro" id="IPR036890">
    <property type="entry name" value="HATPase_C_sf"/>
</dbReference>